<dbReference type="InterPro" id="IPR036047">
    <property type="entry name" value="F-box-like_dom_sf"/>
</dbReference>
<comment type="caution">
    <text evidence="2">The sequence shown here is derived from an EMBL/GenBank/DDBJ whole genome shotgun (WGS) entry which is preliminary data.</text>
</comment>
<gene>
    <name evidence="2" type="ORF">QBC37DRAFT_444983</name>
</gene>
<dbReference type="Pfam" id="PF00646">
    <property type="entry name" value="F-box"/>
    <property type="match status" value="1"/>
</dbReference>
<feature type="domain" description="F-box" evidence="1">
    <location>
        <begin position="105"/>
        <end position="151"/>
    </location>
</feature>
<protein>
    <recommendedName>
        <fullName evidence="1">F-box domain-containing protein</fullName>
    </recommendedName>
</protein>
<dbReference type="SUPFAM" id="SSF81383">
    <property type="entry name" value="F-box domain"/>
    <property type="match status" value="1"/>
</dbReference>
<keyword evidence="3" id="KW-1185">Reference proteome</keyword>
<evidence type="ECO:0000259" key="1">
    <source>
        <dbReference type="PROSITE" id="PS50181"/>
    </source>
</evidence>
<proteinExistence type="predicted"/>
<organism evidence="2 3">
    <name type="scientific">Rhypophila decipiens</name>
    <dbReference type="NCBI Taxonomy" id="261697"/>
    <lineage>
        <taxon>Eukaryota</taxon>
        <taxon>Fungi</taxon>
        <taxon>Dikarya</taxon>
        <taxon>Ascomycota</taxon>
        <taxon>Pezizomycotina</taxon>
        <taxon>Sordariomycetes</taxon>
        <taxon>Sordariomycetidae</taxon>
        <taxon>Sordariales</taxon>
        <taxon>Naviculisporaceae</taxon>
        <taxon>Rhypophila</taxon>
    </lineage>
</organism>
<sequence length="347" mass="39722">MPAFVFLAIQSHLKLIHCSKTKLAISLSVELMQSDPGQTRLPTSTTSFRLHPNLCTMEPPNLADNIGSYFLHKLRIIDHTLDDAELESRCPLDNGRHAFTPKTSVGQLDLLPVELIDQVLILLDIPTLTNFRRVNQRAMHLVDSLPPYRRLWTSCPNVLRAVISIKASSFSCQTLFKTLTQEKCESCDCFGGYLYLISCKRVCYLCFTSKKEYFPVKRTFAKKHIRSTQKTAVNHLPQIQSLPGRYTASAKLSKHRINLVDRQAVLDLNENSGVFNKIVVDYKSNEPQRFMSIIRAPRLSFPGMEVEWGSYCVLCRDRTEPSSHFRIQYSSQDILEHLSRHPEIQPR</sequence>
<accession>A0AAN7B1A0</accession>
<evidence type="ECO:0000313" key="3">
    <source>
        <dbReference type="Proteomes" id="UP001301769"/>
    </source>
</evidence>
<dbReference type="EMBL" id="MU858379">
    <property type="protein sequence ID" value="KAK4206604.1"/>
    <property type="molecule type" value="Genomic_DNA"/>
</dbReference>
<reference evidence="2" key="2">
    <citation type="submission" date="2023-05" db="EMBL/GenBank/DDBJ databases">
        <authorList>
            <consortium name="Lawrence Berkeley National Laboratory"/>
            <person name="Steindorff A."/>
            <person name="Hensen N."/>
            <person name="Bonometti L."/>
            <person name="Westerberg I."/>
            <person name="Brannstrom I.O."/>
            <person name="Guillou S."/>
            <person name="Cros-Aarteil S."/>
            <person name="Calhoun S."/>
            <person name="Haridas S."/>
            <person name="Kuo A."/>
            <person name="Mondo S."/>
            <person name="Pangilinan J."/>
            <person name="Riley R."/>
            <person name="Labutti K."/>
            <person name="Andreopoulos B."/>
            <person name="Lipzen A."/>
            <person name="Chen C."/>
            <person name="Yanf M."/>
            <person name="Daum C."/>
            <person name="Ng V."/>
            <person name="Clum A."/>
            <person name="Ohm R."/>
            <person name="Martin F."/>
            <person name="Silar P."/>
            <person name="Natvig D."/>
            <person name="Lalanne C."/>
            <person name="Gautier V."/>
            <person name="Ament-Velasquez S.L."/>
            <person name="Kruys A."/>
            <person name="Hutchinson M.I."/>
            <person name="Powell A.J."/>
            <person name="Barry K."/>
            <person name="Miller A.N."/>
            <person name="Grigoriev I.V."/>
            <person name="Debuchy R."/>
            <person name="Gladieux P."/>
            <person name="Thoren M.H."/>
            <person name="Johannesson H."/>
        </authorList>
    </citation>
    <scope>NUCLEOTIDE SEQUENCE</scope>
    <source>
        <strain evidence="2">PSN293</strain>
    </source>
</reference>
<name>A0AAN7B1A0_9PEZI</name>
<reference evidence="2" key="1">
    <citation type="journal article" date="2023" name="Mol. Phylogenet. Evol.">
        <title>Genome-scale phylogeny and comparative genomics of the fungal order Sordariales.</title>
        <authorList>
            <person name="Hensen N."/>
            <person name="Bonometti L."/>
            <person name="Westerberg I."/>
            <person name="Brannstrom I.O."/>
            <person name="Guillou S."/>
            <person name="Cros-Aarteil S."/>
            <person name="Calhoun S."/>
            <person name="Haridas S."/>
            <person name="Kuo A."/>
            <person name="Mondo S."/>
            <person name="Pangilinan J."/>
            <person name="Riley R."/>
            <person name="LaButti K."/>
            <person name="Andreopoulos B."/>
            <person name="Lipzen A."/>
            <person name="Chen C."/>
            <person name="Yan M."/>
            <person name="Daum C."/>
            <person name="Ng V."/>
            <person name="Clum A."/>
            <person name="Steindorff A."/>
            <person name="Ohm R.A."/>
            <person name="Martin F."/>
            <person name="Silar P."/>
            <person name="Natvig D.O."/>
            <person name="Lalanne C."/>
            <person name="Gautier V."/>
            <person name="Ament-Velasquez S.L."/>
            <person name="Kruys A."/>
            <person name="Hutchinson M.I."/>
            <person name="Powell A.J."/>
            <person name="Barry K."/>
            <person name="Miller A.N."/>
            <person name="Grigoriev I.V."/>
            <person name="Debuchy R."/>
            <person name="Gladieux P."/>
            <person name="Hiltunen Thoren M."/>
            <person name="Johannesson H."/>
        </authorList>
    </citation>
    <scope>NUCLEOTIDE SEQUENCE</scope>
    <source>
        <strain evidence="2">PSN293</strain>
    </source>
</reference>
<dbReference type="AlphaFoldDB" id="A0AAN7B1A0"/>
<evidence type="ECO:0000313" key="2">
    <source>
        <dbReference type="EMBL" id="KAK4206604.1"/>
    </source>
</evidence>
<dbReference type="PROSITE" id="PS50181">
    <property type="entry name" value="FBOX"/>
    <property type="match status" value="1"/>
</dbReference>
<dbReference type="Proteomes" id="UP001301769">
    <property type="component" value="Unassembled WGS sequence"/>
</dbReference>
<dbReference type="InterPro" id="IPR001810">
    <property type="entry name" value="F-box_dom"/>
</dbReference>